<evidence type="ECO:0000259" key="5">
    <source>
        <dbReference type="Pfam" id="PF00501"/>
    </source>
</evidence>
<dbReference type="InterPro" id="IPR051087">
    <property type="entry name" value="Mitochondrial_ACSM"/>
</dbReference>
<dbReference type="GO" id="GO:0003987">
    <property type="term" value="F:acetate-CoA ligase activity"/>
    <property type="evidence" value="ECO:0007669"/>
    <property type="project" value="UniProtKB-EC"/>
</dbReference>
<dbReference type="PANTHER" id="PTHR43605">
    <property type="entry name" value="ACYL-COENZYME A SYNTHETASE"/>
    <property type="match status" value="1"/>
</dbReference>
<dbReference type="FunFam" id="3.30.300.30:FF:000005">
    <property type="entry name" value="Acyl-coenzyme A synthetase ACSM5, mitochondrial"/>
    <property type="match status" value="1"/>
</dbReference>
<evidence type="ECO:0000256" key="1">
    <source>
        <dbReference type="ARBA" id="ARBA00006432"/>
    </source>
</evidence>
<evidence type="ECO:0000256" key="3">
    <source>
        <dbReference type="ARBA" id="ARBA00022741"/>
    </source>
</evidence>
<proteinExistence type="inferred from homology"/>
<dbReference type="InterPro" id="IPR025110">
    <property type="entry name" value="AMP-bd_C"/>
</dbReference>
<comment type="similarity">
    <text evidence="1">Belongs to the ATP-dependent AMP-binding enzyme family.</text>
</comment>
<dbReference type="Proteomes" id="UP001273136">
    <property type="component" value="Unassembled WGS sequence"/>
</dbReference>
<dbReference type="GO" id="GO:0006633">
    <property type="term" value="P:fatty acid biosynthetic process"/>
    <property type="evidence" value="ECO:0007669"/>
    <property type="project" value="TreeGrafter"/>
</dbReference>
<dbReference type="SUPFAM" id="SSF56801">
    <property type="entry name" value="Acetyl-CoA synthetase-like"/>
    <property type="match status" value="1"/>
</dbReference>
<dbReference type="InterPro" id="IPR042099">
    <property type="entry name" value="ANL_N_sf"/>
</dbReference>
<dbReference type="AlphaFoldDB" id="A0AAE4MBW7"/>
<dbReference type="GO" id="GO:0004321">
    <property type="term" value="F:fatty-acyl-CoA synthase activity"/>
    <property type="evidence" value="ECO:0007669"/>
    <property type="project" value="TreeGrafter"/>
</dbReference>
<keyword evidence="3" id="KW-0547">Nucleotide-binding</keyword>
<dbReference type="Gene3D" id="3.30.300.30">
    <property type="match status" value="1"/>
</dbReference>
<keyword evidence="2 7" id="KW-0436">Ligase</keyword>
<evidence type="ECO:0000313" key="7">
    <source>
        <dbReference type="EMBL" id="MDV0441536.1"/>
    </source>
</evidence>
<accession>A0AAE4MBW7</accession>
<evidence type="ECO:0000256" key="4">
    <source>
        <dbReference type="ARBA" id="ARBA00022840"/>
    </source>
</evidence>
<dbReference type="RefSeq" id="WP_338093934.1">
    <property type="nucleotide sequence ID" value="NZ_JAWDKA010000003.1"/>
</dbReference>
<dbReference type="InterPro" id="IPR045851">
    <property type="entry name" value="AMP-bd_C_sf"/>
</dbReference>
<dbReference type="Pfam" id="PF13193">
    <property type="entry name" value="AMP-binding_C"/>
    <property type="match status" value="1"/>
</dbReference>
<keyword evidence="8" id="KW-1185">Reference proteome</keyword>
<protein>
    <submittedName>
        <fullName evidence="7">Acetyl-coenzyme A synthetase</fullName>
        <ecNumber evidence="7">6.2.1.1</ecNumber>
    </submittedName>
</protein>
<evidence type="ECO:0000313" key="8">
    <source>
        <dbReference type="Proteomes" id="UP001273136"/>
    </source>
</evidence>
<sequence>MTETQDTPKIGGNIGDYDETYRTFSIDVPKHYNFAFDVVDAWAKKDRNHLAMIWVNQAGVEKKFTFWDMMIHSNEAANILMKFGIQKGDRVLLMLPRVPEWWFLVLGIMKLGAVFCPSPHMLTVKDIAYRTRVGNFKMVITDSENMAKVDEVAADCPHLQLRMIVDDKPGERLQTPWIGYQNELLYPAPVTTTLVSSAGRRIHAADPMLIYFTSGTTKDPKMVLHDYGHPLGQTVTAKFWHDLTEYDVHFTVSDTGWAKCGWGKIYGQWICGACIFVYDYRAKFHATELLPLIERYGITSFCAPPTIYRMLIIADLKKFSFKELRTCTSAGEPLNPEVIRIWKEGTGLTIREGYGQTETCCCVATLPGMEVKQGSMGKPVPGWHVQLHDDEGKEVPQGETGRIAISLNPRPAGLIREYVDNPEENAAMFVNGWYYTGDKAYLDDDGYFWFVGRNDDVIKSSGYRISPFEVESTLLEHPSVKESAVVGSPDSIRGMVIKAFIVLHEGYKPSEKLVKDIQEYVKRTTAPYKYPRLIEFVPELPKTISGKIKRAELRNQEMKRFEEENGDS</sequence>
<dbReference type="EC" id="6.2.1.1" evidence="7"/>
<organism evidence="7 8">
    <name type="scientific">Methanorbis furvi</name>
    <dbReference type="NCBI Taxonomy" id="3028299"/>
    <lineage>
        <taxon>Archaea</taxon>
        <taxon>Methanobacteriati</taxon>
        <taxon>Methanobacteriota</taxon>
        <taxon>Stenosarchaea group</taxon>
        <taxon>Methanomicrobia</taxon>
        <taxon>Methanomicrobiales</taxon>
        <taxon>Methanocorpusculaceae</taxon>
        <taxon>Methanorbis</taxon>
    </lineage>
</organism>
<feature type="domain" description="AMP-dependent synthetase/ligase" evidence="5">
    <location>
        <begin position="40"/>
        <end position="406"/>
    </location>
</feature>
<dbReference type="PANTHER" id="PTHR43605:SF10">
    <property type="entry name" value="ACYL-COA SYNTHETASE MEDIUM CHAIN FAMILY MEMBER 3"/>
    <property type="match status" value="1"/>
</dbReference>
<gene>
    <name evidence="7" type="primary">acsA_1</name>
    <name evidence="7" type="ORF">McpAg1_07310</name>
</gene>
<dbReference type="GO" id="GO:0005524">
    <property type="term" value="F:ATP binding"/>
    <property type="evidence" value="ECO:0007669"/>
    <property type="project" value="UniProtKB-KW"/>
</dbReference>
<dbReference type="InterPro" id="IPR000873">
    <property type="entry name" value="AMP-dep_synth/lig_dom"/>
</dbReference>
<dbReference type="EMBL" id="JAWDKA010000003">
    <property type="protein sequence ID" value="MDV0441536.1"/>
    <property type="molecule type" value="Genomic_DNA"/>
</dbReference>
<feature type="domain" description="AMP-binding enzyme C-terminal" evidence="6">
    <location>
        <begin position="469"/>
        <end position="547"/>
    </location>
</feature>
<dbReference type="GO" id="GO:0015645">
    <property type="term" value="F:fatty acid ligase activity"/>
    <property type="evidence" value="ECO:0007669"/>
    <property type="project" value="TreeGrafter"/>
</dbReference>
<evidence type="ECO:0000256" key="2">
    <source>
        <dbReference type="ARBA" id="ARBA00022598"/>
    </source>
</evidence>
<name>A0AAE4MBW7_9EURY</name>
<reference evidence="7" key="1">
    <citation type="submission" date="2023-06" db="EMBL/GenBank/DDBJ databases">
        <title>Genome sequence of Methancorpusculaceae sp. Ag1.</title>
        <authorList>
            <person name="Protasov E."/>
            <person name="Platt K."/>
            <person name="Poehlein A."/>
            <person name="Daniel R."/>
            <person name="Brune A."/>
        </authorList>
    </citation>
    <scope>NUCLEOTIDE SEQUENCE</scope>
    <source>
        <strain evidence="7">Ag1</strain>
    </source>
</reference>
<dbReference type="Gene3D" id="3.40.50.12780">
    <property type="entry name" value="N-terminal domain of ligase-like"/>
    <property type="match status" value="1"/>
</dbReference>
<comment type="caution">
    <text evidence="7">The sequence shown here is derived from an EMBL/GenBank/DDBJ whole genome shotgun (WGS) entry which is preliminary data.</text>
</comment>
<dbReference type="Pfam" id="PF00501">
    <property type="entry name" value="AMP-binding"/>
    <property type="match status" value="1"/>
</dbReference>
<evidence type="ECO:0000259" key="6">
    <source>
        <dbReference type="Pfam" id="PF13193"/>
    </source>
</evidence>
<dbReference type="GO" id="GO:0006637">
    <property type="term" value="P:acyl-CoA metabolic process"/>
    <property type="evidence" value="ECO:0007669"/>
    <property type="project" value="TreeGrafter"/>
</dbReference>
<keyword evidence="4" id="KW-0067">ATP-binding</keyword>